<evidence type="ECO:0000313" key="2">
    <source>
        <dbReference type="Proteomes" id="UP001596096"/>
    </source>
</evidence>
<dbReference type="RefSeq" id="WP_378524975.1">
    <property type="nucleotide sequence ID" value="NZ_JBHSNW010000028.1"/>
</dbReference>
<reference evidence="2" key="1">
    <citation type="journal article" date="2019" name="Int. J. Syst. Evol. Microbiol.">
        <title>The Global Catalogue of Microorganisms (GCM) 10K type strain sequencing project: providing services to taxonomists for standard genome sequencing and annotation.</title>
        <authorList>
            <consortium name="The Broad Institute Genomics Platform"/>
            <consortium name="The Broad Institute Genome Sequencing Center for Infectious Disease"/>
            <person name="Wu L."/>
            <person name="Ma J."/>
        </authorList>
    </citation>
    <scope>NUCLEOTIDE SEQUENCE [LARGE SCALE GENOMIC DNA]</scope>
    <source>
        <strain evidence="2">CGMCC 4.7106</strain>
    </source>
</reference>
<dbReference type="Gene3D" id="1.25.40.10">
    <property type="entry name" value="Tetratricopeptide repeat domain"/>
    <property type="match status" value="2"/>
</dbReference>
<sequence>GSEAARPHGDGAGGGSEAARLAVGNLTVLARQACGRGEHRLALQVLSRMGEHAAAAGREIGEECEDPEAVRAYYALAGDPFAELEAAARLAALGETGQAREVYERLNEDDDPEVRFVAGSRLLELLDAQGDADAFYRLAERRAGDADSPARPVFGSLLGMLQERQGDTETSLRTLREAAESGEPTALTVYAQALVAAGKEAEGRAAYRRVLEAGDPEAAARAMVALGNTYHDEDEAAARAWYVQAVHATEGHVSALGAMYLGALAKRRRDFPEALGWYQRVIDAGDPEAGMAAAHLGELAYWLGDRDGTVRYYELTLTLTDRPELVAEAACRLGEVRMADGDPDAARRLLERAVASGDETFTLEAKTLLAKLP</sequence>
<name>A0ABW1C5D1_9ACTN</name>
<proteinExistence type="predicted"/>
<gene>
    <name evidence="1" type="ORF">ACFPUY_37515</name>
</gene>
<dbReference type="EMBL" id="JBHSNW010000028">
    <property type="protein sequence ID" value="MFC5820828.1"/>
    <property type="molecule type" value="Genomic_DNA"/>
</dbReference>
<protein>
    <submittedName>
        <fullName evidence="1">Tetratricopeptide repeat protein</fullName>
    </submittedName>
</protein>
<accession>A0ABW1C5D1</accession>
<keyword evidence="2" id="KW-1185">Reference proteome</keyword>
<comment type="caution">
    <text evidence="1">The sequence shown here is derived from an EMBL/GenBank/DDBJ whole genome shotgun (WGS) entry which is preliminary data.</text>
</comment>
<dbReference type="Proteomes" id="UP001596096">
    <property type="component" value="Unassembled WGS sequence"/>
</dbReference>
<organism evidence="1 2">
    <name type="scientific">Nonomuraea harbinensis</name>
    <dbReference type="NCBI Taxonomy" id="1286938"/>
    <lineage>
        <taxon>Bacteria</taxon>
        <taxon>Bacillati</taxon>
        <taxon>Actinomycetota</taxon>
        <taxon>Actinomycetes</taxon>
        <taxon>Streptosporangiales</taxon>
        <taxon>Streptosporangiaceae</taxon>
        <taxon>Nonomuraea</taxon>
    </lineage>
</organism>
<dbReference type="InterPro" id="IPR011990">
    <property type="entry name" value="TPR-like_helical_dom_sf"/>
</dbReference>
<dbReference type="SUPFAM" id="SSF81901">
    <property type="entry name" value="HCP-like"/>
    <property type="match status" value="1"/>
</dbReference>
<feature type="non-terminal residue" evidence="1">
    <location>
        <position position="1"/>
    </location>
</feature>
<evidence type="ECO:0000313" key="1">
    <source>
        <dbReference type="EMBL" id="MFC5820828.1"/>
    </source>
</evidence>